<proteinExistence type="predicted"/>
<dbReference type="SUPFAM" id="SSF53474">
    <property type="entry name" value="alpha/beta-Hydrolases"/>
    <property type="match status" value="1"/>
</dbReference>
<dbReference type="Gene3D" id="3.40.50.1820">
    <property type="entry name" value="alpha/beta hydrolase"/>
    <property type="match status" value="1"/>
</dbReference>
<gene>
    <name evidence="2" type="ORF">I9W82_005539</name>
</gene>
<feature type="domain" description="AB hydrolase-1" evidence="1">
    <location>
        <begin position="54"/>
        <end position="331"/>
    </location>
</feature>
<reference evidence="2 3" key="1">
    <citation type="submission" date="2020-12" db="EMBL/GenBank/DDBJ databases">
        <title>Effect of drift, selection, and recombination on the evolution of hybrid genomes in Candida yeast pathogens.</title>
        <authorList>
            <person name="Mixao V."/>
            <person name="Ksiezopolska E."/>
            <person name="Saus E."/>
            <person name="Boekhout T."/>
            <person name="Gacser A."/>
            <person name="Gabaldon T."/>
        </authorList>
    </citation>
    <scope>NUCLEOTIDE SEQUENCE [LARGE SCALE GENOMIC DNA]</scope>
    <source>
        <strain evidence="2 3">BP57</strain>
    </source>
</reference>
<name>A0A8H8D8L7_9ASCO</name>
<dbReference type="InterPro" id="IPR050228">
    <property type="entry name" value="Carboxylesterase_BioH"/>
</dbReference>
<dbReference type="InterPro" id="IPR029058">
    <property type="entry name" value="AB_hydrolase_fold"/>
</dbReference>
<accession>A0A8H8D8L7</accession>
<dbReference type="PANTHER" id="PTHR43194:SF2">
    <property type="entry name" value="PEROXISOMAL MEMBRANE PROTEIN LPX1"/>
    <property type="match status" value="1"/>
</dbReference>
<dbReference type="OrthoDB" id="94039at2759"/>
<dbReference type="Proteomes" id="UP000669133">
    <property type="component" value="Unassembled WGS sequence"/>
</dbReference>
<dbReference type="PANTHER" id="PTHR43194">
    <property type="entry name" value="HYDROLASE ALPHA/BETA FOLD FAMILY"/>
    <property type="match status" value="1"/>
</dbReference>
<dbReference type="EMBL" id="JAEOAQ010000008">
    <property type="protein sequence ID" value="KAG5416809.1"/>
    <property type="molecule type" value="Genomic_DNA"/>
</dbReference>
<keyword evidence="3" id="KW-1185">Reference proteome</keyword>
<dbReference type="Pfam" id="PF12697">
    <property type="entry name" value="Abhydrolase_6"/>
    <property type="match status" value="1"/>
</dbReference>
<comment type="caution">
    <text evidence="2">The sequence shown here is derived from an EMBL/GenBank/DDBJ whole genome shotgun (WGS) entry which is preliminary data.</text>
</comment>
<protein>
    <recommendedName>
        <fullName evidence="1">AB hydrolase-1 domain-containing protein</fullName>
    </recommendedName>
</protein>
<sequence length="402" mass="45180">MSYSLEKKQTKAHPVRATGSTLIDKDAENLVIVYNKFKSNSPRPKPESQLTLNLVFFHGTGFNKSVWTYLIKQLYKLSQSAQVPWHLDTVLAIDAVGHGDSSVANDGKLGSVCMWDDGSRDVIDVINHERKTTGDVQNNLETRTVAIGHSMGGYMALYAAFLETTMFDSVVAIEPVIYGTSETRARFQKILKKMAKMMKDTFNTEKEAITYFSKYSFTKTFQADVLKDYIDDEVYKTKNKDGKVVYKAKCSAFNQLATYTSGNSSSFKGMLALPQINVPIFHVIGGDATWNLKDSIDWIRNAIRPDMLAGAISVDKGQHLVNSEQPDDVVKVIADALTKRDNDFKQSRTSIPEVALKGDREALFEQQQKLLFNFDLINIYGYDADKTYLPFDLCTDKNKSKL</sequence>
<dbReference type="AlphaFoldDB" id="A0A8H8D8L7"/>
<dbReference type="InterPro" id="IPR000073">
    <property type="entry name" value="AB_hydrolase_1"/>
</dbReference>
<evidence type="ECO:0000259" key="1">
    <source>
        <dbReference type="Pfam" id="PF12697"/>
    </source>
</evidence>
<organism evidence="2 3">
    <name type="scientific">Candida metapsilosis</name>
    <dbReference type="NCBI Taxonomy" id="273372"/>
    <lineage>
        <taxon>Eukaryota</taxon>
        <taxon>Fungi</taxon>
        <taxon>Dikarya</taxon>
        <taxon>Ascomycota</taxon>
        <taxon>Saccharomycotina</taxon>
        <taxon>Pichiomycetes</taxon>
        <taxon>Debaryomycetaceae</taxon>
        <taxon>Candida/Lodderomyces clade</taxon>
        <taxon>Candida</taxon>
    </lineage>
</organism>
<dbReference type="RefSeq" id="XP_067545925.1">
    <property type="nucleotide sequence ID" value="XM_067694726.1"/>
</dbReference>
<evidence type="ECO:0000313" key="3">
    <source>
        <dbReference type="Proteomes" id="UP000669133"/>
    </source>
</evidence>
<dbReference type="GeneID" id="93654168"/>
<evidence type="ECO:0000313" key="2">
    <source>
        <dbReference type="EMBL" id="KAG5416809.1"/>
    </source>
</evidence>